<gene>
    <name evidence="1" type="ORF">OVN521_LOCUS33041</name>
</gene>
<organism evidence="1 2">
    <name type="scientific">Rotaria magnacalcarata</name>
    <dbReference type="NCBI Taxonomy" id="392030"/>
    <lineage>
        <taxon>Eukaryota</taxon>
        <taxon>Metazoa</taxon>
        <taxon>Spiralia</taxon>
        <taxon>Gnathifera</taxon>
        <taxon>Rotifera</taxon>
        <taxon>Eurotatoria</taxon>
        <taxon>Bdelloidea</taxon>
        <taxon>Philodinida</taxon>
        <taxon>Philodinidae</taxon>
        <taxon>Rotaria</taxon>
    </lineage>
</organism>
<reference evidence="1" key="1">
    <citation type="submission" date="2021-02" db="EMBL/GenBank/DDBJ databases">
        <authorList>
            <person name="Nowell W R."/>
        </authorList>
    </citation>
    <scope>NUCLEOTIDE SEQUENCE</scope>
</reference>
<proteinExistence type="predicted"/>
<evidence type="ECO:0000313" key="1">
    <source>
        <dbReference type="EMBL" id="CAF4355837.1"/>
    </source>
</evidence>
<name>A0A820L683_9BILA</name>
<protein>
    <submittedName>
        <fullName evidence="1">Uncharacterized protein</fullName>
    </submittedName>
</protein>
<evidence type="ECO:0000313" key="2">
    <source>
        <dbReference type="Proteomes" id="UP000663866"/>
    </source>
</evidence>
<dbReference type="AlphaFoldDB" id="A0A820L683"/>
<dbReference type="EMBL" id="CAJOBG010030669">
    <property type="protein sequence ID" value="CAF4355837.1"/>
    <property type="molecule type" value="Genomic_DNA"/>
</dbReference>
<keyword evidence="2" id="KW-1185">Reference proteome</keyword>
<accession>A0A820L683</accession>
<dbReference type="Proteomes" id="UP000663866">
    <property type="component" value="Unassembled WGS sequence"/>
</dbReference>
<comment type="caution">
    <text evidence="1">The sequence shown here is derived from an EMBL/GenBank/DDBJ whole genome shotgun (WGS) entry which is preliminary data.</text>
</comment>
<sequence>MLSHTHTYTHSLTTSSTVCSSTCTLGQECVANVCVGTGALSFVLLWSRPGDGDLVVTIPNGYTIMYSSKESSIQSNYGQLDADDTNGVGPENIFWNSTPDHGVYFVCFQQYRFSLDASPMNPIVATVEVKQMQQVIRTFNKTFTSPGSTENKCNNMLDTYLGSITY</sequence>